<dbReference type="Pfam" id="PF06769">
    <property type="entry name" value="YoeB_toxin"/>
    <property type="match status" value="1"/>
</dbReference>
<evidence type="ECO:0000256" key="1">
    <source>
        <dbReference type="ARBA" id="ARBA00008172"/>
    </source>
</evidence>
<dbReference type="InterPro" id="IPR009614">
    <property type="entry name" value="YoeB_toxin"/>
</dbReference>
<dbReference type="InterPro" id="IPR035093">
    <property type="entry name" value="RelE/ParE_toxin_dom_sf"/>
</dbReference>
<keyword evidence="4" id="KW-0255">Endonuclease</keyword>
<evidence type="ECO:0000313" key="7">
    <source>
        <dbReference type="EMBL" id="HFC92280.1"/>
    </source>
</evidence>
<keyword evidence="3" id="KW-0540">Nuclease</keyword>
<keyword evidence="2" id="KW-1277">Toxin-antitoxin system</keyword>
<dbReference type="EMBL" id="DRMS01000213">
    <property type="protein sequence ID" value="HFC92280.1"/>
    <property type="molecule type" value="Genomic_DNA"/>
</dbReference>
<evidence type="ECO:0000256" key="2">
    <source>
        <dbReference type="ARBA" id="ARBA00022649"/>
    </source>
</evidence>
<dbReference type="PANTHER" id="PTHR38039:SF1">
    <property type="entry name" value="TOXIN YOEB"/>
    <property type="match status" value="1"/>
</dbReference>
<proteinExistence type="inferred from homology"/>
<comment type="caution">
    <text evidence="7">The sequence shown here is derived from an EMBL/GenBank/DDBJ whole genome shotgun (WGS) entry which is preliminary data.</text>
</comment>
<dbReference type="Gene3D" id="3.30.2310.20">
    <property type="entry name" value="RelE-like"/>
    <property type="match status" value="1"/>
</dbReference>
<dbReference type="AlphaFoldDB" id="A0A7V2SZC7"/>
<evidence type="ECO:0000256" key="5">
    <source>
        <dbReference type="ARBA" id="ARBA00022801"/>
    </source>
</evidence>
<dbReference type="GO" id="GO:0004519">
    <property type="term" value="F:endonuclease activity"/>
    <property type="evidence" value="ECO:0007669"/>
    <property type="project" value="UniProtKB-KW"/>
</dbReference>
<sequence>MKLLIFEGDSWAEYEKLRTEDKKAHTKLRKILKEMLRNDPAKGIGKPEKLKYDLSGYWSRRLTQYHRVVYHFDNDALYITAIGGHYKQDNKA</sequence>
<gene>
    <name evidence="7" type="ORF">ENJ51_05645</name>
</gene>
<accession>A0A7V2SZC7</accession>
<reference evidence="7" key="1">
    <citation type="journal article" date="2020" name="mSystems">
        <title>Genome- and Community-Level Interaction Insights into Carbon Utilization and Element Cycling Functions of Hydrothermarchaeota in Hydrothermal Sediment.</title>
        <authorList>
            <person name="Zhou Z."/>
            <person name="Liu Y."/>
            <person name="Xu W."/>
            <person name="Pan J."/>
            <person name="Luo Z.H."/>
            <person name="Li M."/>
        </authorList>
    </citation>
    <scope>NUCLEOTIDE SEQUENCE [LARGE SCALE GENOMIC DNA]</scope>
    <source>
        <strain evidence="7">HyVt-493</strain>
    </source>
</reference>
<comment type="similarity">
    <text evidence="1">Belongs to the YoeB family.</text>
</comment>
<organism evidence="7">
    <name type="scientific">Leucothrix mucor</name>
    <dbReference type="NCBI Taxonomy" id="45248"/>
    <lineage>
        <taxon>Bacteria</taxon>
        <taxon>Pseudomonadati</taxon>
        <taxon>Pseudomonadota</taxon>
        <taxon>Gammaproteobacteria</taxon>
        <taxon>Thiotrichales</taxon>
        <taxon>Thiotrichaceae</taxon>
        <taxon>Leucothrix</taxon>
    </lineage>
</organism>
<dbReference type="GO" id="GO:0016787">
    <property type="term" value="F:hydrolase activity"/>
    <property type="evidence" value="ECO:0007669"/>
    <property type="project" value="UniProtKB-KW"/>
</dbReference>
<name>A0A7V2SZC7_LEUMU</name>
<dbReference type="NCBIfam" id="TIGR02116">
    <property type="entry name" value="toxin_Txe_YoeB"/>
    <property type="match status" value="1"/>
</dbReference>
<protein>
    <recommendedName>
        <fullName evidence="6">Putative mRNA interferase YoeB</fullName>
    </recommendedName>
</protein>
<evidence type="ECO:0000256" key="3">
    <source>
        <dbReference type="ARBA" id="ARBA00022722"/>
    </source>
</evidence>
<evidence type="ECO:0000256" key="4">
    <source>
        <dbReference type="ARBA" id="ARBA00022759"/>
    </source>
</evidence>
<dbReference type="Proteomes" id="UP000885750">
    <property type="component" value="Unassembled WGS sequence"/>
</dbReference>
<dbReference type="PANTHER" id="PTHR38039">
    <property type="entry name" value="TOXIN YOEB"/>
    <property type="match status" value="1"/>
</dbReference>
<evidence type="ECO:0000256" key="6">
    <source>
        <dbReference type="ARBA" id="ARBA00030388"/>
    </source>
</evidence>
<dbReference type="GO" id="GO:0006401">
    <property type="term" value="P:RNA catabolic process"/>
    <property type="evidence" value="ECO:0007669"/>
    <property type="project" value="InterPro"/>
</dbReference>
<keyword evidence="5" id="KW-0378">Hydrolase</keyword>
<dbReference type="SUPFAM" id="SSF143011">
    <property type="entry name" value="RelE-like"/>
    <property type="match status" value="1"/>
</dbReference>